<dbReference type="SUPFAM" id="SSF54928">
    <property type="entry name" value="RNA-binding domain, RBD"/>
    <property type="match status" value="1"/>
</dbReference>
<proteinExistence type="predicted"/>
<dbReference type="PROSITE" id="PS50102">
    <property type="entry name" value="RRM"/>
    <property type="match status" value="1"/>
</dbReference>
<dbReference type="Pfam" id="PF00076">
    <property type="entry name" value="RRM_1"/>
    <property type="match status" value="1"/>
</dbReference>
<dbReference type="GO" id="GO:0003729">
    <property type="term" value="F:mRNA binding"/>
    <property type="evidence" value="ECO:0007669"/>
    <property type="project" value="TreeGrafter"/>
</dbReference>
<keyword evidence="6" id="KW-1185">Reference proteome</keyword>
<name>E4WRP8_OIKDI</name>
<dbReference type="Gene3D" id="3.30.70.330">
    <property type="match status" value="1"/>
</dbReference>
<dbReference type="SMART" id="SM00360">
    <property type="entry name" value="RRM"/>
    <property type="match status" value="1"/>
</dbReference>
<dbReference type="InParanoid" id="E4WRP8"/>
<dbReference type="OrthoDB" id="1049195at2759"/>
<dbReference type="GO" id="GO:0006406">
    <property type="term" value="P:mRNA export from nucleus"/>
    <property type="evidence" value="ECO:0007669"/>
    <property type="project" value="TreeGrafter"/>
</dbReference>
<dbReference type="PANTHER" id="PTHR19965:SF22">
    <property type="entry name" value="CHROMATIN TARGET OF PRMT1-LIKE 1"/>
    <property type="match status" value="1"/>
</dbReference>
<protein>
    <recommendedName>
        <fullName evidence="4">RRM domain-containing protein</fullName>
    </recommendedName>
</protein>
<gene>
    <name evidence="5" type="ORF">GSOID_T00000425001</name>
</gene>
<dbReference type="Proteomes" id="UP000001307">
    <property type="component" value="Unassembled WGS sequence"/>
</dbReference>
<dbReference type="PANTHER" id="PTHR19965">
    <property type="entry name" value="RNA AND EXPORT FACTOR BINDING PROTEIN"/>
    <property type="match status" value="1"/>
</dbReference>
<dbReference type="InterPro" id="IPR051229">
    <property type="entry name" value="ALYREF_mRNA_export"/>
</dbReference>
<accession>E4WRP8</accession>
<dbReference type="EMBL" id="FN653015">
    <property type="protein sequence ID" value="CBY20430.1"/>
    <property type="molecule type" value="Genomic_DNA"/>
</dbReference>
<dbReference type="InterPro" id="IPR000504">
    <property type="entry name" value="RRM_dom"/>
</dbReference>
<feature type="region of interest" description="Disordered" evidence="3">
    <location>
        <begin position="19"/>
        <end position="39"/>
    </location>
</feature>
<evidence type="ECO:0000256" key="1">
    <source>
        <dbReference type="ARBA" id="ARBA00022884"/>
    </source>
</evidence>
<feature type="compositionally biased region" description="Low complexity" evidence="3">
    <location>
        <begin position="190"/>
        <end position="207"/>
    </location>
</feature>
<evidence type="ECO:0000313" key="6">
    <source>
        <dbReference type="Proteomes" id="UP000001307"/>
    </source>
</evidence>
<evidence type="ECO:0000256" key="3">
    <source>
        <dbReference type="SAM" id="MobiDB-lite"/>
    </source>
</evidence>
<feature type="domain" description="RRM" evidence="4">
    <location>
        <begin position="98"/>
        <end position="175"/>
    </location>
</feature>
<dbReference type="AlphaFoldDB" id="E4WRP8"/>
<feature type="compositionally biased region" description="Basic residues" evidence="3">
    <location>
        <begin position="63"/>
        <end position="83"/>
    </location>
</feature>
<keyword evidence="1 2" id="KW-0694">RNA-binding</keyword>
<organism evidence="5">
    <name type="scientific">Oikopleura dioica</name>
    <name type="common">Tunicate</name>
    <dbReference type="NCBI Taxonomy" id="34765"/>
    <lineage>
        <taxon>Eukaryota</taxon>
        <taxon>Metazoa</taxon>
        <taxon>Chordata</taxon>
        <taxon>Tunicata</taxon>
        <taxon>Appendicularia</taxon>
        <taxon>Copelata</taxon>
        <taxon>Oikopleuridae</taxon>
        <taxon>Oikopleura</taxon>
    </lineage>
</organism>
<reference evidence="5" key="1">
    <citation type="journal article" date="2010" name="Science">
        <title>Plasticity of animal genome architecture unmasked by rapid evolution of a pelagic tunicate.</title>
        <authorList>
            <person name="Denoeud F."/>
            <person name="Henriet S."/>
            <person name="Mungpakdee S."/>
            <person name="Aury J.M."/>
            <person name="Da Silva C."/>
            <person name="Brinkmann H."/>
            <person name="Mikhaleva J."/>
            <person name="Olsen L.C."/>
            <person name="Jubin C."/>
            <person name="Canestro C."/>
            <person name="Bouquet J.M."/>
            <person name="Danks G."/>
            <person name="Poulain J."/>
            <person name="Campsteijn C."/>
            <person name="Adamski M."/>
            <person name="Cross I."/>
            <person name="Yadetie F."/>
            <person name="Muffato M."/>
            <person name="Louis A."/>
            <person name="Butcher S."/>
            <person name="Tsagkogeorga G."/>
            <person name="Konrad A."/>
            <person name="Singh S."/>
            <person name="Jensen M.F."/>
            <person name="Cong E.H."/>
            <person name="Eikeseth-Otteraa H."/>
            <person name="Noel B."/>
            <person name="Anthouard V."/>
            <person name="Porcel B.M."/>
            <person name="Kachouri-Lafond R."/>
            <person name="Nishino A."/>
            <person name="Ugolini M."/>
            <person name="Chourrout P."/>
            <person name="Nishida H."/>
            <person name="Aasland R."/>
            <person name="Huzurbazar S."/>
            <person name="Westhof E."/>
            <person name="Delsuc F."/>
            <person name="Lehrach H."/>
            <person name="Reinhardt R."/>
            <person name="Weissenbach J."/>
            <person name="Roy S.W."/>
            <person name="Artiguenave F."/>
            <person name="Postlethwait J.H."/>
            <person name="Manak J.R."/>
            <person name="Thompson E.M."/>
            <person name="Jaillon O."/>
            <person name="Du Pasquier L."/>
            <person name="Boudinot P."/>
            <person name="Liberles D.A."/>
            <person name="Volff J.N."/>
            <person name="Philippe H."/>
            <person name="Lenhard B."/>
            <person name="Roest Crollius H."/>
            <person name="Wincker P."/>
            <person name="Chourrout D."/>
        </authorList>
    </citation>
    <scope>NUCLEOTIDE SEQUENCE [LARGE SCALE GENOMIC DNA]</scope>
</reference>
<evidence type="ECO:0000313" key="5">
    <source>
        <dbReference type="EMBL" id="CBY20430.1"/>
    </source>
</evidence>
<evidence type="ECO:0000256" key="2">
    <source>
        <dbReference type="PROSITE-ProRule" id="PRU00176"/>
    </source>
</evidence>
<dbReference type="GO" id="GO:0005634">
    <property type="term" value="C:nucleus"/>
    <property type="evidence" value="ECO:0007669"/>
    <property type="project" value="TreeGrafter"/>
</dbReference>
<dbReference type="InterPro" id="IPR035979">
    <property type="entry name" value="RBD_domain_sf"/>
</dbReference>
<evidence type="ECO:0000259" key="4">
    <source>
        <dbReference type="PROSITE" id="PS50102"/>
    </source>
</evidence>
<dbReference type="InterPro" id="IPR012677">
    <property type="entry name" value="Nucleotide-bd_a/b_plait_sf"/>
</dbReference>
<feature type="region of interest" description="Disordered" evidence="3">
    <location>
        <begin position="53"/>
        <end position="84"/>
    </location>
</feature>
<sequence>MSTEDLSLDDYISRRRISSHRSVKSLGDRSRNYGYNKRSHSPAFWEHDLYDEDGRGRPSRSSSRVRRPGMRSRSRSPLYRHRYSQHEREERILDRSGCKIIIDNLDFGVTDDDMKDLFEEFGNIKRVSVLFNSHGKSTGSAEIVFRRAEFANDAQAQYDGVLLDGRPMYITVVKDHSRDHFQSRGHSRSPRYNQYRQRSSSRPNFRR</sequence>
<feature type="region of interest" description="Disordered" evidence="3">
    <location>
        <begin position="176"/>
        <end position="207"/>
    </location>
</feature>